<dbReference type="EMBL" id="CP000478">
    <property type="protein sequence ID" value="ABK19328.1"/>
    <property type="molecule type" value="Genomic_DNA"/>
</dbReference>
<dbReference type="InterPro" id="IPR004846">
    <property type="entry name" value="T2SS/T3SS_dom"/>
</dbReference>
<keyword evidence="7" id="KW-0653">Protein transport</keyword>
<feature type="compositionally biased region" description="Low complexity" evidence="11">
    <location>
        <begin position="457"/>
        <end position="477"/>
    </location>
</feature>
<feature type="domain" description="NolW-like" evidence="14">
    <location>
        <begin position="360"/>
        <end position="520"/>
    </location>
</feature>
<sequence length="793" mass="84340">MKICRAIGVVLMASVLLSCGTAGTPPPRAPRTVWGAVPEQKAKSPAEVLSPVALDSPKEKQVSLDDPKKDSDAAKKKPVLPRHEGKTTSGLLTPPAGGKGERVPVGEGERQKVVFNFDKADLGEVTSQVFGDYLKLNYVLDPTLQGRISMYLEGEFNRTELLQMIIKAFEANNVSITPQKGLYYIQPLQRSASSSLSLADTITLKPDKDGVRPVIVIYKLRYLDVKQALNTVKSFITPGRPLISDTMSNSLIFVESSDNAHSIVEVLRTMDMNILQEVSMEVVQLQSIAPQDAVQGMDALMGKLGLFKETNLKNNLAFIPLVNFRGVLVLAQTPELLKTARQWINALDTHGGEVGEQIYVYYVQNGLAKDIGDILLQVYGIAAPERRPEKQVVQSTTGRRTFGSGSSFGGGSTSSGFGTSSSGSSFGSSSSSRFRSASSDSSGQYGGTGSAFGQTTGSGASAQRAARSAAGRAGGQSPPTSVSPEVMIIPDEVNNAIVVRANATDYAKIKKTIEALDILPRAVLIEVIIAEVALTKDFEYGLKWYFSHAEVGAGVGQGSLNGLGGVSDIALNLAGISSAGGMALAWVSNAKDMAGVLSWLSSKTKVKILSTPTLLATDNKEAAIQVGGRTPVPSGSYTGGTSTTLDTVFSTIEYEETGTILTVTPHINAGGLVRLEVEQTIRRVGANATVGVNNTAPTFTERNLKTTLLAQDGSTVVIGGIIDEIDRDTTTGAPMLVDVPIIGPLFGQKGKSRERTELLIAITPRVVERRGSDSLREFVGKMRDLRQLIHPNP</sequence>
<comment type="subcellular location">
    <subcellularLocation>
        <location evidence="1 10">Cell outer membrane</location>
    </subcellularLocation>
</comment>
<evidence type="ECO:0000256" key="8">
    <source>
        <dbReference type="ARBA" id="ARBA00023136"/>
    </source>
</evidence>
<dbReference type="eggNOG" id="COG4796">
    <property type="taxonomic scope" value="Bacteria"/>
</dbReference>
<dbReference type="GO" id="GO:0015627">
    <property type="term" value="C:type II protein secretion system complex"/>
    <property type="evidence" value="ECO:0007669"/>
    <property type="project" value="InterPro"/>
</dbReference>
<comment type="similarity">
    <text evidence="2">Belongs to the bacterial secretin family. GSP D subfamily.</text>
</comment>
<dbReference type="NCBIfam" id="TIGR02517">
    <property type="entry name" value="type_II_gspD"/>
    <property type="match status" value="1"/>
</dbReference>
<keyword evidence="4" id="KW-1134">Transmembrane beta strand</keyword>
<feature type="compositionally biased region" description="Basic and acidic residues" evidence="11">
    <location>
        <begin position="56"/>
        <end position="86"/>
    </location>
</feature>
<dbReference type="InterPro" id="IPR001775">
    <property type="entry name" value="GspD/PilQ"/>
</dbReference>
<proteinExistence type="inferred from homology"/>
<evidence type="ECO:0000259" key="13">
    <source>
        <dbReference type="Pfam" id="PF00263"/>
    </source>
</evidence>
<feature type="region of interest" description="Disordered" evidence="11">
    <location>
        <begin position="387"/>
        <end position="486"/>
    </location>
</feature>
<evidence type="ECO:0000313" key="16">
    <source>
        <dbReference type="EMBL" id="ABK19328.1"/>
    </source>
</evidence>
<keyword evidence="3 10" id="KW-0813">Transport</keyword>
<keyword evidence="8" id="KW-0472">Membrane</keyword>
<organism evidence="16 17">
    <name type="scientific">Syntrophobacter fumaroxidans (strain DSM 10017 / MPOB)</name>
    <dbReference type="NCBI Taxonomy" id="335543"/>
    <lineage>
        <taxon>Bacteria</taxon>
        <taxon>Pseudomonadati</taxon>
        <taxon>Thermodesulfobacteriota</taxon>
        <taxon>Syntrophobacteria</taxon>
        <taxon>Syntrophobacterales</taxon>
        <taxon>Syntrophobacteraceae</taxon>
        <taxon>Syntrophobacter</taxon>
    </lineage>
</organism>
<dbReference type="AlphaFoldDB" id="A0LPH6"/>
<dbReference type="InterPro" id="IPR013356">
    <property type="entry name" value="T2SS_GspD"/>
</dbReference>
<evidence type="ECO:0000256" key="9">
    <source>
        <dbReference type="ARBA" id="ARBA00023237"/>
    </source>
</evidence>
<dbReference type="PRINTS" id="PR00811">
    <property type="entry name" value="BCTERIALGSPD"/>
</dbReference>
<dbReference type="Pfam" id="PF03958">
    <property type="entry name" value="Secretin_N"/>
    <property type="match status" value="1"/>
</dbReference>
<dbReference type="InParanoid" id="A0LPH6"/>
<evidence type="ECO:0000256" key="7">
    <source>
        <dbReference type="ARBA" id="ARBA00022927"/>
    </source>
</evidence>
<evidence type="ECO:0000256" key="12">
    <source>
        <dbReference type="SAM" id="SignalP"/>
    </source>
</evidence>
<dbReference type="RefSeq" id="WP_011700453.1">
    <property type="nucleotide sequence ID" value="NC_008554.1"/>
</dbReference>
<feature type="domain" description="GspD-like N0" evidence="15">
    <location>
        <begin position="116"/>
        <end position="183"/>
    </location>
</feature>
<dbReference type="InterPro" id="IPR005644">
    <property type="entry name" value="NolW-like"/>
</dbReference>
<dbReference type="STRING" id="335543.Sfum_3658"/>
<dbReference type="PROSITE" id="PS51257">
    <property type="entry name" value="PROKAR_LIPOPROTEIN"/>
    <property type="match status" value="1"/>
</dbReference>
<feature type="domain" description="Type II/III secretion system secretin-like" evidence="13">
    <location>
        <begin position="600"/>
        <end position="768"/>
    </location>
</feature>
<dbReference type="InterPro" id="IPR038591">
    <property type="entry name" value="NolW-like_sf"/>
</dbReference>
<keyword evidence="6 12" id="KW-0732">Signal</keyword>
<dbReference type="PANTHER" id="PTHR30332:SF25">
    <property type="entry name" value="SECRETIN XPSD"/>
    <property type="match status" value="1"/>
</dbReference>
<dbReference type="FunCoup" id="A0LPH6">
    <property type="interactions" value="110"/>
</dbReference>
<evidence type="ECO:0000256" key="10">
    <source>
        <dbReference type="RuleBase" id="RU004004"/>
    </source>
</evidence>
<feature type="compositionally biased region" description="Low complexity" evidence="11">
    <location>
        <begin position="414"/>
        <end position="443"/>
    </location>
</feature>
<feature type="signal peptide" evidence="12">
    <location>
        <begin position="1"/>
        <end position="24"/>
    </location>
</feature>
<feature type="chain" id="PRO_5002626915" evidence="12">
    <location>
        <begin position="25"/>
        <end position="793"/>
    </location>
</feature>
<evidence type="ECO:0000256" key="6">
    <source>
        <dbReference type="ARBA" id="ARBA00022729"/>
    </source>
</evidence>
<dbReference type="PANTHER" id="PTHR30332">
    <property type="entry name" value="PROBABLE GENERAL SECRETION PATHWAY PROTEIN D"/>
    <property type="match status" value="1"/>
</dbReference>
<keyword evidence="5" id="KW-0812">Transmembrane</keyword>
<dbReference type="Pfam" id="PF21305">
    <property type="entry name" value="type_II_gspD_N0"/>
    <property type="match status" value="1"/>
</dbReference>
<keyword evidence="9" id="KW-0998">Cell outer membrane</keyword>
<evidence type="ECO:0000256" key="1">
    <source>
        <dbReference type="ARBA" id="ARBA00004442"/>
    </source>
</evidence>
<dbReference type="InterPro" id="IPR050810">
    <property type="entry name" value="Bact_Secretion_Sys_Channel"/>
</dbReference>
<dbReference type="GO" id="GO:0015628">
    <property type="term" value="P:protein secretion by the type II secretion system"/>
    <property type="evidence" value="ECO:0007669"/>
    <property type="project" value="InterPro"/>
</dbReference>
<protein>
    <submittedName>
        <fullName evidence="16">General secretion pathway protein D</fullName>
    </submittedName>
</protein>
<evidence type="ECO:0000259" key="15">
    <source>
        <dbReference type="Pfam" id="PF21305"/>
    </source>
</evidence>
<dbReference type="InterPro" id="IPR049371">
    <property type="entry name" value="GspD-like_N0"/>
</dbReference>
<dbReference type="Proteomes" id="UP000001784">
    <property type="component" value="Chromosome"/>
</dbReference>
<reference evidence="16 17" key="1">
    <citation type="submission" date="2006-10" db="EMBL/GenBank/DDBJ databases">
        <title>Complete sequence of Syntrophobacter fumaroxidans MPOB.</title>
        <authorList>
            <consortium name="US DOE Joint Genome Institute"/>
            <person name="Copeland A."/>
            <person name="Lucas S."/>
            <person name="Lapidus A."/>
            <person name="Barry K."/>
            <person name="Detter J.C."/>
            <person name="Glavina del Rio T."/>
            <person name="Hammon N."/>
            <person name="Israni S."/>
            <person name="Pitluck S."/>
            <person name="Goltsman E.G."/>
            <person name="Martinez M."/>
            <person name="Schmutz J."/>
            <person name="Larimer F."/>
            <person name="Land M."/>
            <person name="Hauser L."/>
            <person name="Kyrpides N."/>
            <person name="Kim E."/>
            <person name="Boone D.R."/>
            <person name="Brockman F."/>
            <person name="Culley D."/>
            <person name="Ferry J."/>
            <person name="Gunsalus R."/>
            <person name="McInerney M.J."/>
            <person name="Morrison M."/>
            <person name="Plugge C."/>
            <person name="Rohlin L."/>
            <person name="Scholten J."/>
            <person name="Sieber J."/>
            <person name="Stams A.J.M."/>
            <person name="Worm P."/>
            <person name="Henstra A.M."/>
            <person name="Richardson P."/>
        </authorList>
    </citation>
    <scope>NUCLEOTIDE SEQUENCE [LARGE SCALE GENOMIC DNA]</scope>
    <source>
        <strain evidence="17">DSM 10017 / MPOB</strain>
    </source>
</reference>
<feature type="compositionally biased region" description="Low complexity" evidence="11">
    <location>
        <begin position="395"/>
        <end position="405"/>
    </location>
</feature>
<evidence type="ECO:0000256" key="11">
    <source>
        <dbReference type="SAM" id="MobiDB-lite"/>
    </source>
</evidence>
<evidence type="ECO:0000259" key="14">
    <source>
        <dbReference type="Pfam" id="PF03958"/>
    </source>
</evidence>
<keyword evidence="17" id="KW-1185">Reference proteome</keyword>
<dbReference type="KEGG" id="sfu:Sfum_3658"/>
<accession>A0LPH6</accession>
<dbReference type="eggNOG" id="COG1450">
    <property type="taxonomic scope" value="Bacteria"/>
</dbReference>
<dbReference type="Gene3D" id="3.30.1370.120">
    <property type="match status" value="2"/>
</dbReference>
<gene>
    <name evidence="16" type="ordered locus">Sfum_3658</name>
</gene>
<dbReference type="Pfam" id="PF00263">
    <property type="entry name" value="Secretin"/>
    <property type="match status" value="1"/>
</dbReference>
<feature type="region of interest" description="Disordered" evidence="11">
    <location>
        <begin position="22"/>
        <end position="105"/>
    </location>
</feature>
<dbReference type="HOGENOM" id="CLU_006756_1_2_7"/>
<evidence type="ECO:0000256" key="2">
    <source>
        <dbReference type="ARBA" id="ARBA00006980"/>
    </source>
</evidence>
<evidence type="ECO:0000313" key="17">
    <source>
        <dbReference type="Proteomes" id="UP000001784"/>
    </source>
</evidence>
<dbReference type="GO" id="GO:0009279">
    <property type="term" value="C:cell outer membrane"/>
    <property type="evidence" value="ECO:0007669"/>
    <property type="project" value="UniProtKB-SubCell"/>
</dbReference>
<evidence type="ECO:0000256" key="5">
    <source>
        <dbReference type="ARBA" id="ARBA00022692"/>
    </source>
</evidence>
<evidence type="ECO:0000256" key="4">
    <source>
        <dbReference type="ARBA" id="ARBA00022452"/>
    </source>
</evidence>
<evidence type="ECO:0000256" key="3">
    <source>
        <dbReference type="ARBA" id="ARBA00022448"/>
    </source>
</evidence>
<name>A0LPH6_SYNFM</name>